<reference evidence="1" key="1">
    <citation type="submission" date="2014-05" db="EMBL/GenBank/DDBJ databases">
        <title>Genome sequence of Mycobacterium aromaticivorans strain JS19b1T (= DSM 45407T).</title>
        <authorList>
            <person name="Kwak Y."/>
            <person name="Park G.-S."/>
            <person name="Li Q.X."/>
            <person name="Lee S.-E."/>
            <person name="Shin J.-H."/>
        </authorList>
    </citation>
    <scope>NUCLEOTIDE SEQUENCE [LARGE SCALE GENOMIC DNA]</scope>
    <source>
        <strain evidence="1">JS19b1</strain>
    </source>
</reference>
<name>A0A064CHN7_9MYCO</name>
<keyword evidence="2" id="KW-1185">Reference proteome</keyword>
<proteinExistence type="predicted"/>
<comment type="caution">
    <text evidence="1">The sequence shown here is derived from an EMBL/GenBank/DDBJ whole genome shotgun (WGS) entry which is preliminary data.</text>
</comment>
<dbReference type="InterPro" id="IPR036188">
    <property type="entry name" value="FAD/NAD-bd_sf"/>
</dbReference>
<dbReference type="Proteomes" id="UP000022835">
    <property type="component" value="Unassembled WGS sequence"/>
</dbReference>
<evidence type="ECO:0000313" key="1">
    <source>
        <dbReference type="EMBL" id="KDE99815.1"/>
    </source>
</evidence>
<gene>
    <name evidence="1" type="ORF">Y900_012940</name>
</gene>
<dbReference type="SUPFAM" id="SSF51905">
    <property type="entry name" value="FAD/NAD(P)-binding domain"/>
    <property type="match status" value="1"/>
</dbReference>
<dbReference type="STRING" id="1440774.Y900_012940"/>
<protein>
    <recommendedName>
        <fullName evidence="3">NAD(P)/FAD-dependent oxidoreductase</fullName>
    </recommendedName>
</protein>
<dbReference type="AlphaFoldDB" id="A0A064CHN7"/>
<organism evidence="1 2">
    <name type="scientific">Mycolicibacterium aromaticivorans JS19b1 = JCM 16368</name>
    <dbReference type="NCBI Taxonomy" id="1440774"/>
    <lineage>
        <taxon>Bacteria</taxon>
        <taxon>Bacillati</taxon>
        <taxon>Actinomycetota</taxon>
        <taxon>Actinomycetes</taxon>
        <taxon>Mycobacteriales</taxon>
        <taxon>Mycobacteriaceae</taxon>
        <taxon>Mycolicibacterium</taxon>
    </lineage>
</organism>
<dbReference type="OrthoDB" id="9773233at2"/>
<dbReference type="EMBL" id="JALN02000001">
    <property type="protein sequence ID" value="KDE99815.1"/>
    <property type="molecule type" value="Genomic_DNA"/>
</dbReference>
<evidence type="ECO:0008006" key="3">
    <source>
        <dbReference type="Google" id="ProtNLM"/>
    </source>
</evidence>
<dbReference type="eggNOG" id="COG2072">
    <property type="taxonomic scope" value="Bacteria"/>
</dbReference>
<dbReference type="Gene3D" id="3.50.50.60">
    <property type="entry name" value="FAD/NAD(P)-binding domain"/>
    <property type="match status" value="1"/>
</dbReference>
<accession>A0A064CHN7</accession>
<sequence length="475" mass="51455">MSAAQALYADYLVVGSGAVGMAFSDTIATESDSSVVIVDRFESPGGHWNSAYPFVRLHQPAAYYGVNSRDLGTGRIEDNGANAGLYELAGVDEIRSYYGAVLRDLTDGGRVRHFPLSEYHGDRTFTTAAGDRVAVDVGRRVVDTTHSKVIVPSMRPPNFLVEPEADCVPPNALPRSAPGHDRFVVIGGGKTGMDSCLWLLRNGISPNRLTWIVPRASWLLDRANVQPGPEFADRVKAAFGARLDAIATADTIDDLFARLEHSGSLLRLHADVEPTMYRCATVTQAEAEQLRRITDVVRMGHVRQIGAQRATLDGGALSADASTLWIDCTAEGLGLGPTSTTFTGPTLTPQCVRACQQIFSAAFIAHVELSYDDDATKNALCEPVHLPGVPLDWLTMSVIEHRNQINWFAEPELMEWLHSSRLNAIRAMMAPVMERPRVRQRVFDAISGQLRAANAKLAELLAAASPDHAAAGSSL</sequence>
<evidence type="ECO:0000313" key="2">
    <source>
        <dbReference type="Proteomes" id="UP000022835"/>
    </source>
</evidence>